<evidence type="ECO:0000313" key="3">
    <source>
        <dbReference type="Proteomes" id="UP001500063"/>
    </source>
</evidence>
<dbReference type="EMBL" id="BAAABW010000015">
    <property type="protein sequence ID" value="GAA0348621.1"/>
    <property type="molecule type" value="Genomic_DNA"/>
</dbReference>
<proteinExistence type="predicted"/>
<organism evidence="2 3">
    <name type="scientific">Streptomyces blastmyceticus</name>
    <dbReference type="NCBI Taxonomy" id="68180"/>
    <lineage>
        <taxon>Bacteria</taxon>
        <taxon>Bacillati</taxon>
        <taxon>Actinomycetota</taxon>
        <taxon>Actinomycetes</taxon>
        <taxon>Kitasatosporales</taxon>
        <taxon>Streptomycetaceae</taxon>
        <taxon>Streptomyces</taxon>
    </lineage>
</organism>
<dbReference type="Proteomes" id="UP001500063">
    <property type="component" value="Unassembled WGS sequence"/>
</dbReference>
<keyword evidence="3" id="KW-1185">Reference proteome</keyword>
<gene>
    <name evidence="2" type="ORF">GCM10010319_26600</name>
</gene>
<accession>A0ABP3GPE9</accession>
<evidence type="ECO:0000313" key="2">
    <source>
        <dbReference type="EMBL" id="GAA0348621.1"/>
    </source>
</evidence>
<protein>
    <submittedName>
        <fullName evidence="2">Uncharacterized protein</fullName>
    </submittedName>
</protein>
<sequence length="226" mass="25063">MTSRSALLPRSPVPPERADVTDNQRMDVPELLEAASLLVPEETATENDITVHDIWDYLVHDEWETALGLLEELGHGRPQPLAFWEALADAAEQLRLERSTAWCHWRCYEIRNGIIRAELTLRPAEEARRTAPIPGAGILRPMWNIGHRSPSGEVSVNIARLWIEGGHSLEPGGRAAVRLAPLVPSRWQHLEPGRRIAMHEDRTVAGTATILEICPPTTGAPPESCA</sequence>
<reference evidence="3" key="1">
    <citation type="journal article" date="2019" name="Int. J. Syst. Evol. Microbiol.">
        <title>The Global Catalogue of Microorganisms (GCM) 10K type strain sequencing project: providing services to taxonomists for standard genome sequencing and annotation.</title>
        <authorList>
            <consortium name="The Broad Institute Genomics Platform"/>
            <consortium name="The Broad Institute Genome Sequencing Center for Infectious Disease"/>
            <person name="Wu L."/>
            <person name="Ma J."/>
        </authorList>
    </citation>
    <scope>NUCLEOTIDE SEQUENCE [LARGE SCALE GENOMIC DNA]</scope>
    <source>
        <strain evidence="3">JCM 4565</strain>
    </source>
</reference>
<comment type="caution">
    <text evidence="2">The sequence shown here is derived from an EMBL/GenBank/DDBJ whole genome shotgun (WGS) entry which is preliminary data.</text>
</comment>
<name>A0ABP3GPE9_9ACTN</name>
<evidence type="ECO:0000256" key="1">
    <source>
        <dbReference type="SAM" id="MobiDB-lite"/>
    </source>
</evidence>
<feature type="region of interest" description="Disordered" evidence="1">
    <location>
        <begin position="1"/>
        <end position="24"/>
    </location>
</feature>